<keyword evidence="2" id="KW-0472">Membrane</keyword>
<evidence type="ECO:0000256" key="2">
    <source>
        <dbReference type="SAM" id="Phobius"/>
    </source>
</evidence>
<evidence type="ECO:0000313" key="5">
    <source>
        <dbReference type="Proteomes" id="UP000248961"/>
    </source>
</evidence>
<dbReference type="InterPro" id="IPR029058">
    <property type="entry name" value="AB_hydrolase_fold"/>
</dbReference>
<dbReference type="Proteomes" id="UP000248961">
    <property type="component" value="Unassembled WGS sequence"/>
</dbReference>
<name>A0A395I8B4_ASPHC</name>
<dbReference type="GO" id="GO:0019748">
    <property type="term" value="P:secondary metabolic process"/>
    <property type="evidence" value="ECO:0007669"/>
    <property type="project" value="TreeGrafter"/>
</dbReference>
<dbReference type="GO" id="GO:0005634">
    <property type="term" value="C:nucleus"/>
    <property type="evidence" value="ECO:0007669"/>
    <property type="project" value="TreeGrafter"/>
</dbReference>
<dbReference type="Pfam" id="PF03959">
    <property type="entry name" value="FSH1"/>
    <property type="match status" value="1"/>
</dbReference>
<evidence type="ECO:0000256" key="1">
    <source>
        <dbReference type="ARBA" id="ARBA00022801"/>
    </source>
</evidence>
<dbReference type="PANTHER" id="PTHR48070">
    <property type="entry name" value="ESTERASE OVCA2"/>
    <property type="match status" value="1"/>
</dbReference>
<protein>
    <recommendedName>
        <fullName evidence="3">Serine hydrolase domain-containing protein</fullName>
    </recommendedName>
</protein>
<dbReference type="GO" id="GO:0005737">
    <property type="term" value="C:cytoplasm"/>
    <property type="evidence" value="ECO:0007669"/>
    <property type="project" value="TreeGrafter"/>
</dbReference>
<evidence type="ECO:0000259" key="3">
    <source>
        <dbReference type="Pfam" id="PF03959"/>
    </source>
</evidence>
<dbReference type="GO" id="GO:0016787">
    <property type="term" value="F:hydrolase activity"/>
    <property type="evidence" value="ECO:0007669"/>
    <property type="project" value="UniProtKB-KW"/>
</dbReference>
<keyword evidence="2" id="KW-0812">Transmembrane</keyword>
<dbReference type="RefSeq" id="XP_025554432.1">
    <property type="nucleotide sequence ID" value="XM_025691547.1"/>
</dbReference>
<accession>A0A395I8B4</accession>
<keyword evidence="5" id="KW-1185">Reference proteome</keyword>
<dbReference type="EMBL" id="KZ824272">
    <property type="protein sequence ID" value="RAL15278.1"/>
    <property type="molecule type" value="Genomic_DNA"/>
</dbReference>
<dbReference type="STRING" id="1450537.A0A395I8B4"/>
<dbReference type="GeneID" id="37195836"/>
<organism evidence="4 5">
    <name type="scientific">Aspergillus homomorphus (strain CBS 101889)</name>
    <dbReference type="NCBI Taxonomy" id="1450537"/>
    <lineage>
        <taxon>Eukaryota</taxon>
        <taxon>Fungi</taxon>
        <taxon>Dikarya</taxon>
        <taxon>Ascomycota</taxon>
        <taxon>Pezizomycotina</taxon>
        <taxon>Eurotiomycetes</taxon>
        <taxon>Eurotiomycetidae</taxon>
        <taxon>Eurotiales</taxon>
        <taxon>Aspergillaceae</taxon>
        <taxon>Aspergillus</taxon>
        <taxon>Aspergillus subgen. Circumdati</taxon>
    </lineage>
</organism>
<keyword evidence="1" id="KW-0378">Hydrolase</keyword>
<dbReference type="AlphaFoldDB" id="A0A395I8B4"/>
<gene>
    <name evidence="4" type="ORF">BO97DRAFT_339260</name>
</gene>
<sequence>MQAGVPCNVELFYPDGPWPAPGGEELDVRAWGFGDFERGLIKGLDISVLKIVGILDQHGPFSGIMGFSTGAAVAAIIASILERPERIQTFIRDTPMKASWCSSSGNSRRTD</sequence>
<dbReference type="InterPro" id="IPR005645">
    <property type="entry name" value="FSH-like_dom"/>
</dbReference>
<dbReference type="VEuPathDB" id="FungiDB:BO97DRAFT_339260"/>
<feature type="domain" description="Serine hydrolase" evidence="3">
    <location>
        <begin position="8"/>
        <end position="99"/>
    </location>
</feature>
<proteinExistence type="predicted"/>
<dbReference type="Gene3D" id="3.40.50.1820">
    <property type="entry name" value="alpha/beta hydrolase"/>
    <property type="match status" value="1"/>
</dbReference>
<dbReference type="OrthoDB" id="2094269at2759"/>
<dbReference type="PANTHER" id="PTHR48070:SF6">
    <property type="entry name" value="ESTERASE OVCA2"/>
    <property type="match status" value="1"/>
</dbReference>
<reference evidence="4 5" key="1">
    <citation type="submission" date="2018-02" db="EMBL/GenBank/DDBJ databases">
        <title>The genomes of Aspergillus section Nigri reveals drivers in fungal speciation.</title>
        <authorList>
            <consortium name="DOE Joint Genome Institute"/>
            <person name="Vesth T.C."/>
            <person name="Nybo J."/>
            <person name="Theobald S."/>
            <person name="Brandl J."/>
            <person name="Frisvad J.C."/>
            <person name="Nielsen K.F."/>
            <person name="Lyhne E.K."/>
            <person name="Kogle M.E."/>
            <person name="Kuo A."/>
            <person name="Riley R."/>
            <person name="Clum A."/>
            <person name="Nolan M."/>
            <person name="Lipzen A."/>
            <person name="Salamov A."/>
            <person name="Henrissat B."/>
            <person name="Wiebenga A."/>
            <person name="De vries R.P."/>
            <person name="Grigoriev I.V."/>
            <person name="Mortensen U.H."/>
            <person name="Andersen M.R."/>
            <person name="Baker S.E."/>
        </authorList>
    </citation>
    <scope>NUCLEOTIDE SEQUENCE [LARGE SCALE GENOMIC DNA]</scope>
    <source>
        <strain evidence="4 5">CBS 101889</strain>
    </source>
</reference>
<feature type="transmembrane region" description="Helical" evidence="2">
    <location>
        <begin position="61"/>
        <end position="81"/>
    </location>
</feature>
<keyword evidence="2" id="KW-1133">Transmembrane helix</keyword>
<evidence type="ECO:0000313" key="4">
    <source>
        <dbReference type="EMBL" id="RAL15278.1"/>
    </source>
</evidence>
<dbReference type="InterPro" id="IPR050593">
    <property type="entry name" value="LovG"/>
</dbReference>